<evidence type="ECO:0000256" key="1">
    <source>
        <dbReference type="ARBA" id="ARBA00022679"/>
    </source>
</evidence>
<comment type="caution">
    <text evidence="6">The sequence shown here is derived from an EMBL/GenBank/DDBJ whole genome shotgun (WGS) entry which is preliminary data.</text>
</comment>
<evidence type="ECO:0000313" key="7">
    <source>
        <dbReference type="Proteomes" id="UP000253934"/>
    </source>
</evidence>
<dbReference type="InterPro" id="IPR017438">
    <property type="entry name" value="ATP-NAD_kinase_N"/>
</dbReference>
<keyword evidence="7" id="KW-1185">Reference proteome</keyword>
<dbReference type="AlphaFoldDB" id="A0A369KPK5"/>
<dbReference type="Gene3D" id="3.40.50.10330">
    <property type="entry name" value="Probable inorganic polyphosphate/atp-NAD kinase, domain 1"/>
    <property type="match status" value="1"/>
</dbReference>
<proteinExistence type="predicted"/>
<evidence type="ECO:0000256" key="2">
    <source>
        <dbReference type="ARBA" id="ARBA00022741"/>
    </source>
</evidence>
<keyword evidence="2" id="KW-0547">Nucleotide-binding</keyword>
<dbReference type="SUPFAM" id="SSF111331">
    <property type="entry name" value="NAD kinase/diacylglycerol kinase-like"/>
    <property type="match status" value="1"/>
</dbReference>
<sequence>MSHSPFFIVNPYAKAGNAKEIWEQHVLPEVLRLYPGVLWSYSQSFEHGACLALQAAEQEIDTVVAVGGDGTVNSVVNGLMQHKSVQKPTLACIPLGTGCDFVKSLNIPLDFKVALFCIRLGHKIDCDVGCVDYTNPIQGDSSKYFINVAGYGANGEVAQWVDQSRQHFGSKTTYLAAVLSVIFKNMAYPTQIAFNDEEFSNVPLKALFVCNGSFCGGGMCPSPKASLSSGFLSVVAVENMNVFENIFYLSRLYSGNYQGIEKKITVKQVQSLQVMSMIEDEVYGDCDGESFLLKTAKFYLKPKALQVYSNLL</sequence>
<dbReference type="InterPro" id="IPR001206">
    <property type="entry name" value="Diacylglycerol_kinase_cat_dom"/>
</dbReference>
<dbReference type="PROSITE" id="PS50146">
    <property type="entry name" value="DAGK"/>
    <property type="match status" value="1"/>
</dbReference>
<dbReference type="GO" id="GO:0005524">
    <property type="term" value="F:ATP binding"/>
    <property type="evidence" value="ECO:0007669"/>
    <property type="project" value="UniProtKB-KW"/>
</dbReference>
<dbReference type="Proteomes" id="UP000253934">
    <property type="component" value="Unassembled WGS sequence"/>
</dbReference>
<dbReference type="InterPro" id="IPR016064">
    <property type="entry name" value="NAD/diacylglycerol_kinase_sf"/>
</dbReference>
<dbReference type="GO" id="GO:0016301">
    <property type="term" value="F:kinase activity"/>
    <property type="evidence" value="ECO:0007669"/>
    <property type="project" value="UniProtKB-KW"/>
</dbReference>
<keyword evidence="4" id="KW-0067">ATP-binding</keyword>
<dbReference type="Pfam" id="PF00781">
    <property type="entry name" value="DAGK_cat"/>
    <property type="match status" value="1"/>
</dbReference>
<feature type="domain" description="DAGKc" evidence="5">
    <location>
        <begin position="1"/>
        <end position="135"/>
    </location>
</feature>
<protein>
    <recommendedName>
        <fullName evidence="5">DAGKc domain-containing protein</fullName>
    </recommendedName>
</protein>
<reference evidence="6" key="1">
    <citation type="submission" date="2018-04" db="EMBL/GenBank/DDBJ databases">
        <title>Draft genome sequence of the Candidatus Spirobacillus cienkowskii, a pathogen of freshwater Daphnia species, reconstructed from hemolymph metagenomic reads.</title>
        <authorList>
            <person name="Bresciani L."/>
            <person name="Lemos L.N."/>
            <person name="Wale N."/>
            <person name="Lin J.Y."/>
            <person name="Fernandes G.R."/>
            <person name="Duffy M.A."/>
            <person name="Rodrigues J.M."/>
        </authorList>
    </citation>
    <scope>NUCLEOTIDE SEQUENCE [LARGE SCALE GENOMIC DNA]</scope>
    <source>
        <strain evidence="6">Binning01</strain>
    </source>
</reference>
<evidence type="ECO:0000256" key="4">
    <source>
        <dbReference type="ARBA" id="ARBA00022840"/>
    </source>
</evidence>
<dbReference type="PANTHER" id="PTHR12358:SF54">
    <property type="entry name" value="SPHINGOSINE KINASE RELATED PROTEIN"/>
    <property type="match status" value="1"/>
</dbReference>
<dbReference type="InterPro" id="IPR045540">
    <property type="entry name" value="YegS/DAGK_C"/>
</dbReference>
<dbReference type="Pfam" id="PF19279">
    <property type="entry name" value="YegS_C"/>
    <property type="match status" value="1"/>
</dbReference>
<organism evidence="6 7">
    <name type="scientific">Spirobacillus cienkowskii</name>
    <dbReference type="NCBI Taxonomy" id="495820"/>
    <lineage>
        <taxon>Bacteria</taxon>
        <taxon>Pseudomonadati</taxon>
        <taxon>Bdellovibrionota</taxon>
        <taxon>Oligoflexia</taxon>
        <taxon>Silvanigrellales</taxon>
        <taxon>Spirobacillus</taxon>
    </lineage>
</organism>
<evidence type="ECO:0000313" key="6">
    <source>
        <dbReference type="EMBL" id="RDB35300.1"/>
    </source>
</evidence>
<evidence type="ECO:0000256" key="3">
    <source>
        <dbReference type="ARBA" id="ARBA00022777"/>
    </source>
</evidence>
<dbReference type="PANTHER" id="PTHR12358">
    <property type="entry name" value="SPHINGOSINE KINASE"/>
    <property type="match status" value="1"/>
</dbReference>
<gene>
    <name evidence="6" type="ORF">DCC88_10910</name>
</gene>
<dbReference type="EMBL" id="QOVW01000091">
    <property type="protein sequence ID" value="RDB35300.1"/>
    <property type="molecule type" value="Genomic_DNA"/>
</dbReference>
<dbReference type="InterPro" id="IPR050187">
    <property type="entry name" value="Lipid_Phosphate_FormReg"/>
</dbReference>
<evidence type="ECO:0000259" key="5">
    <source>
        <dbReference type="PROSITE" id="PS50146"/>
    </source>
</evidence>
<dbReference type="Gene3D" id="2.60.200.40">
    <property type="match status" value="1"/>
</dbReference>
<name>A0A369KPK5_9BACT</name>
<accession>A0A369KPK5</accession>
<keyword evidence="1" id="KW-0808">Transferase</keyword>
<dbReference type="SMART" id="SM00046">
    <property type="entry name" value="DAGKc"/>
    <property type="match status" value="1"/>
</dbReference>
<keyword evidence="3" id="KW-0418">Kinase</keyword>